<organism evidence="1 2">
    <name type="scientific">Paenibacillus mendelii</name>
    <dbReference type="NCBI Taxonomy" id="206163"/>
    <lineage>
        <taxon>Bacteria</taxon>
        <taxon>Bacillati</taxon>
        <taxon>Bacillota</taxon>
        <taxon>Bacilli</taxon>
        <taxon>Bacillales</taxon>
        <taxon>Paenibacillaceae</taxon>
        <taxon>Paenibacillus</taxon>
    </lineage>
</organism>
<comment type="caution">
    <text evidence="1">The sequence shown here is derived from an EMBL/GenBank/DDBJ whole genome shotgun (WGS) entry which is preliminary data.</text>
</comment>
<dbReference type="Proteomes" id="UP001589818">
    <property type="component" value="Unassembled WGS sequence"/>
</dbReference>
<gene>
    <name evidence="1" type="ORF">ACFFJ8_34840</name>
</gene>
<accession>A0ABV6JKR7</accession>
<dbReference type="EMBL" id="JBHLVF010000061">
    <property type="protein sequence ID" value="MFC0396513.1"/>
    <property type="molecule type" value="Genomic_DNA"/>
</dbReference>
<name>A0ABV6JKR7_9BACL</name>
<reference evidence="1 2" key="1">
    <citation type="submission" date="2024-09" db="EMBL/GenBank/DDBJ databases">
        <authorList>
            <person name="Sun Q."/>
            <person name="Mori K."/>
        </authorList>
    </citation>
    <scope>NUCLEOTIDE SEQUENCE [LARGE SCALE GENOMIC DNA]</scope>
    <source>
        <strain evidence="1 2">CCM 4839</strain>
    </source>
</reference>
<dbReference type="RefSeq" id="WP_204818635.1">
    <property type="nucleotide sequence ID" value="NZ_JANHOF010000005.1"/>
</dbReference>
<keyword evidence="2" id="KW-1185">Reference proteome</keyword>
<protein>
    <recommendedName>
        <fullName evidence="3">Nuclear transport factor 2 family protein</fullName>
    </recommendedName>
</protein>
<sequence length="63" mass="7213">MDNYPITINYQDGTSETTRVFTGFYAGELNNGEMLTIKTFENVINDKEITSIVFFDKVIPIRS</sequence>
<evidence type="ECO:0000313" key="2">
    <source>
        <dbReference type="Proteomes" id="UP001589818"/>
    </source>
</evidence>
<evidence type="ECO:0000313" key="1">
    <source>
        <dbReference type="EMBL" id="MFC0396513.1"/>
    </source>
</evidence>
<evidence type="ECO:0008006" key="3">
    <source>
        <dbReference type="Google" id="ProtNLM"/>
    </source>
</evidence>
<proteinExistence type="predicted"/>